<feature type="non-terminal residue" evidence="1">
    <location>
        <position position="1"/>
    </location>
</feature>
<evidence type="ECO:0000313" key="1">
    <source>
        <dbReference type="EMBL" id="SET86016.1"/>
    </source>
</evidence>
<reference evidence="1 2" key="1">
    <citation type="submission" date="2016-10" db="EMBL/GenBank/DDBJ databases">
        <authorList>
            <person name="de Groot N.N."/>
        </authorList>
    </citation>
    <scope>NUCLEOTIDE SEQUENCE [LARGE SCALE GENOMIC DNA]</scope>
    <source>
        <strain evidence="1 2">IBRC-M 10780</strain>
    </source>
</reference>
<protein>
    <recommendedName>
        <fullName evidence="3">Terminase</fullName>
    </recommendedName>
</protein>
<name>A0A1I0HQH2_9BACI</name>
<evidence type="ECO:0008006" key="3">
    <source>
        <dbReference type="Google" id="ProtNLM"/>
    </source>
</evidence>
<evidence type="ECO:0000313" key="2">
    <source>
        <dbReference type="Proteomes" id="UP000198618"/>
    </source>
</evidence>
<dbReference type="STRING" id="930131.SAMN05216389_1451"/>
<dbReference type="Proteomes" id="UP000198618">
    <property type="component" value="Unassembled WGS sequence"/>
</dbReference>
<dbReference type="EMBL" id="FOHE01000045">
    <property type="protein sequence ID" value="SET86016.1"/>
    <property type="molecule type" value="Genomic_DNA"/>
</dbReference>
<accession>A0A1I0HQH2</accession>
<keyword evidence="2" id="KW-1185">Reference proteome</keyword>
<gene>
    <name evidence="1" type="ORF">SAMN05216389_1451</name>
</gene>
<dbReference type="AlphaFoldDB" id="A0A1I0HQH2"/>
<sequence length="56" mass="6446">VYVKETQNGKQFLKKEEVKRKTDGFQAFVHALYRANELDEDVDINGSLDALEALNF</sequence>
<proteinExistence type="predicted"/>
<organism evidence="1 2">
    <name type="scientific">Oceanobacillus limi</name>
    <dbReference type="NCBI Taxonomy" id="930131"/>
    <lineage>
        <taxon>Bacteria</taxon>
        <taxon>Bacillati</taxon>
        <taxon>Bacillota</taxon>
        <taxon>Bacilli</taxon>
        <taxon>Bacillales</taxon>
        <taxon>Bacillaceae</taxon>
        <taxon>Oceanobacillus</taxon>
    </lineage>
</organism>